<evidence type="ECO:0000313" key="1">
    <source>
        <dbReference type="EMBL" id="KGE20666.1"/>
    </source>
</evidence>
<dbReference type="STRING" id="268407.PWYN_00235"/>
<reference evidence="1 2" key="1">
    <citation type="submission" date="2014-08" db="EMBL/GenBank/DDBJ databases">
        <authorList>
            <person name="den Bakker H.C."/>
        </authorList>
    </citation>
    <scope>NUCLEOTIDE SEQUENCE [LARGE SCALE GENOMIC DNA]</scope>
    <source>
        <strain evidence="1 2">DSM 18334</strain>
    </source>
</reference>
<name>A0A098MF32_9BACL</name>
<organism evidence="1 2">
    <name type="scientific">Paenibacillus wynnii</name>
    <dbReference type="NCBI Taxonomy" id="268407"/>
    <lineage>
        <taxon>Bacteria</taxon>
        <taxon>Bacillati</taxon>
        <taxon>Bacillota</taxon>
        <taxon>Bacilli</taxon>
        <taxon>Bacillales</taxon>
        <taxon>Paenibacillaceae</taxon>
        <taxon>Paenibacillus</taxon>
    </lineage>
</organism>
<gene>
    <name evidence="1" type="ORF">PWYN_00235</name>
</gene>
<keyword evidence="2" id="KW-1185">Reference proteome</keyword>
<dbReference type="Proteomes" id="UP000029734">
    <property type="component" value="Unassembled WGS sequence"/>
</dbReference>
<comment type="caution">
    <text evidence="1">The sequence shown here is derived from an EMBL/GenBank/DDBJ whole genome shotgun (WGS) entry which is preliminary data.</text>
</comment>
<accession>A0A098MF32</accession>
<proteinExistence type="predicted"/>
<reference evidence="1 2" key="2">
    <citation type="submission" date="2014-10" db="EMBL/GenBank/DDBJ databases">
        <title>Comparative genomics of the Paenibacillus odorifer group.</title>
        <authorList>
            <person name="Tsai Y.-C."/>
            <person name="Martin N."/>
            <person name="Korlach J."/>
            <person name="Wiedmann M."/>
        </authorList>
    </citation>
    <scope>NUCLEOTIDE SEQUENCE [LARGE SCALE GENOMIC DNA]</scope>
    <source>
        <strain evidence="1 2">DSM 18334</strain>
    </source>
</reference>
<dbReference type="RefSeq" id="WP_036647257.1">
    <property type="nucleotide sequence ID" value="NZ_JQCR01000001.1"/>
</dbReference>
<protein>
    <submittedName>
        <fullName evidence="1">Uncharacterized protein</fullName>
    </submittedName>
</protein>
<dbReference type="eggNOG" id="ENOG5033I1I">
    <property type="taxonomic scope" value="Bacteria"/>
</dbReference>
<dbReference type="AlphaFoldDB" id="A0A098MF32"/>
<sequence length="178" mass="20491">MKLNVTVDIDWIDEEESLDQKIQEKIVDSIVQKISHKAVGSLESDALKQLSTKVDALVEKTYTEFLQRGVTITDQWGDVKKKDVTIYDLIKEKCDTWLLKKVDNEGRESSYGNNWTRMDWLINKQLDQQTKRMSDDIVKKVSETIKKHINDSVKDAIGEKLVKEIGLENIINSHKSKG</sequence>
<dbReference type="EMBL" id="JQCR01000001">
    <property type="protein sequence ID" value="KGE20666.1"/>
    <property type="molecule type" value="Genomic_DNA"/>
</dbReference>
<evidence type="ECO:0000313" key="2">
    <source>
        <dbReference type="Proteomes" id="UP000029734"/>
    </source>
</evidence>
<dbReference type="OrthoDB" id="2672312at2"/>